<sequence>MPCNSLVRSISPPPTRKGSKIRENPSQAPQRGPVLESESLDSVENQDVEPTLAAVEAGHAQIKDHLEYFVKHLSHTVRPHPGPRLSTEDFESLYKRNQHAQGHHFVIHQHDHPISESASHTTGSLLIWDTGEYEVMPRPQSQRQKMTDDELSDSETPEHDVDRRSESEKLFAAFRSRHIHLRLHGTKLPSDYTVALRLPSNNRFKEPSTKPRAKRRRVGPTKAAQLARQKYNTATSDTESDELGDSSNETTSVFSANEDAAIASEDDSEDAAIRANNAYPGSENTIGSIHQRHWFLTLDRRYSGFHKKRSGSNAGRWVGGWGDPFFVRGRDLERSVVTGRNADEVMDDEGVEKFVGRRMWRPILE</sequence>
<reference evidence="3 4" key="1">
    <citation type="journal article" date="2018" name="BMC Genomics">
        <title>Genomic evidence for intraspecific hybridization in a clonal and extremely halotolerant yeast.</title>
        <authorList>
            <person name="Gostincar C."/>
            <person name="Stajich J.E."/>
            <person name="Zupancic J."/>
            <person name="Zalar P."/>
            <person name="Gunde-Cimerman N."/>
        </authorList>
    </citation>
    <scope>NUCLEOTIDE SEQUENCE [LARGE SCALE GENOMIC DNA]</scope>
    <source>
        <strain evidence="3 4">EXF-2788</strain>
    </source>
</reference>
<gene>
    <name evidence="3" type="ORF">D0861_05367</name>
</gene>
<comment type="caution">
    <text evidence="3">The sequence shown here is derived from an EMBL/GenBank/DDBJ whole genome shotgun (WGS) entry which is preliminary data.</text>
</comment>
<feature type="region of interest" description="Disordered" evidence="1">
    <location>
        <begin position="136"/>
        <end position="165"/>
    </location>
</feature>
<evidence type="ECO:0000259" key="2">
    <source>
        <dbReference type="Pfam" id="PF13298"/>
    </source>
</evidence>
<name>A0A3M7FEY3_HORWE</name>
<evidence type="ECO:0000313" key="4">
    <source>
        <dbReference type="Proteomes" id="UP000268823"/>
    </source>
</evidence>
<feature type="domain" description="DNA ligase D 3'-phosphoesterase" evidence="2">
    <location>
        <begin position="99"/>
        <end position="194"/>
    </location>
</feature>
<dbReference type="PANTHER" id="PTHR39465">
    <property type="entry name" value="DNA LIGASE D, 3'-PHOSPHOESTERASE DOMAIN"/>
    <property type="match status" value="1"/>
</dbReference>
<dbReference type="PANTHER" id="PTHR39465:SF1">
    <property type="entry name" value="DNA LIGASE D 3'-PHOSPHOESTERASE DOMAIN-CONTAINING PROTEIN"/>
    <property type="match status" value="1"/>
</dbReference>
<feature type="compositionally biased region" description="Basic and acidic residues" evidence="1">
    <location>
        <begin position="156"/>
        <end position="165"/>
    </location>
</feature>
<dbReference type="Pfam" id="PF13298">
    <property type="entry name" value="LigD_N"/>
    <property type="match status" value="1"/>
</dbReference>
<proteinExistence type="predicted"/>
<evidence type="ECO:0000256" key="1">
    <source>
        <dbReference type="SAM" id="MobiDB-lite"/>
    </source>
</evidence>
<protein>
    <recommendedName>
        <fullName evidence="2">DNA ligase D 3'-phosphoesterase domain-containing protein</fullName>
    </recommendedName>
</protein>
<feature type="region of interest" description="Disordered" evidence="1">
    <location>
        <begin position="1"/>
        <end position="45"/>
    </location>
</feature>
<dbReference type="OrthoDB" id="2588098at2759"/>
<evidence type="ECO:0000313" key="3">
    <source>
        <dbReference type="EMBL" id="RMY87440.1"/>
    </source>
</evidence>
<dbReference type="EMBL" id="QWIR01000094">
    <property type="protein sequence ID" value="RMY87440.1"/>
    <property type="molecule type" value="Genomic_DNA"/>
</dbReference>
<dbReference type="AlphaFoldDB" id="A0A3M7FEY3"/>
<accession>A0A3M7FEY3</accession>
<feature type="region of interest" description="Disordered" evidence="1">
    <location>
        <begin position="202"/>
        <end position="253"/>
    </location>
</feature>
<organism evidence="3 4">
    <name type="scientific">Hortaea werneckii</name>
    <name type="common">Black yeast</name>
    <name type="synonym">Cladosporium werneckii</name>
    <dbReference type="NCBI Taxonomy" id="91943"/>
    <lineage>
        <taxon>Eukaryota</taxon>
        <taxon>Fungi</taxon>
        <taxon>Dikarya</taxon>
        <taxon>Ascomycota</taxon>
        <taxon>Pezizomycotina</taxon>
        <taxon>Dothideomycetes</taxon>
        <taxon>Dothideomycetidae</taxon>
        <taxon>Mycosphaerellales</taxon>
        <taxon>Teratosphaeriaceae</taxon>
        <taxon>Hortaea</taxon>
    </lineage>
</organism>
<dbReference type="InterPro" id="IPR014144">
    <property type="entry name" value="LigD_PE_domain"/>
</dbReference>
<dbReference type="Proteomes" id="UP000268823">
    <property type="component" value="Unassembled WGS sequence"/>
</dbReference>